<sequence>EKAMLYTKNHQDALDLVQDTMMKSLSNFHNYDGCRNLRGWLYVILKNTYINQYHKRKNLKKYKSSKEISDYMKRTSLGSFYPTAYSNIELEEVMAEVKQLPKIYYLPFIMHCQGYKYEEIAQKFDIPLGTIKTRIHKARKMIKKKLKKLPSYKYYGVIQ</sequence>
<dbReference type="InterPro" id="IPR014284">
    <property type="entry name" value="RNA_pol_sigma-70_dom"/>
</dbReference>
<evidence type="ECO:0000259" key="5">
    <source>
        <dbReference type="Pfam" id="PF04542"/>
    </source>
</evidence>
<dbReference type="Proteomes" id="UP000824156">
    <property type="component" value="Unassembled WGS sequence"/>
</dbReference>
<dbReference type="InterPro" id="IPR039425">
    <property type="entry name" value="RNA_pol_sigma-70-like"/>
</dbReference>
<name>A0A9D1W8E2_9SPHI</name>
<evidence type="ECO:0000313" key="7">
    <source>
        <dbReference type="EMBL" id="HIX53687.1"/>
    </source>
</evidence>
<dbReference type="AlphaFoldDB" id="A0A9D1W8E2"/>
<dbReference type="InterPro" id="IPR036388">
    <property type="entry name" value="WH-like_DNA-bd_sf"/>
</dbReference>
<keyword evidence="3" id="KW-0731">Sigma factor</keyword>
<dbReference type="Gene3D" id="1.10.10.10">
    <property type="entry name" value="Winged helix-like DNA-binding domain superfamily/Winged helix DNA-binding domain"/>
    <property type="match status" value="1"/>
</dbReference>
<dbReference type="Pfam" id="PF08281">
    <property type="entry name" value="Sigma70_r4_2"/>
    <property type="match status" value="1"/>
</dbReference>
<dbReference type="PANTHER" id="PTHR43133:SF25">
    <property type="entry name" value="RNA POLYMERASE SIGMA FACTOR RFAY-RELATED"/>
    <property type="match status" value="1"/>
</dbReference>
<gene>
    <name evidence="7" type="ORF">H9853_01570</name>
</gene>
<dbReference type="EMBL" id="DXEZ01000043">
    <property type="protein sequence ID" value="HIX53687.1"/>
    <property type="molecule type" value="Genomic_DNA"/>
</dbReference>
<comment type="caution">
    <text evidence="7">The sequence shown here is derived from an EMBL/GenBank/DDBJ whole genome shotgun (WGS) entry which is preliminary data.</text>
</comment>
<comment type="similarity">
    <text evidence="1">Belongs to the sigma-70 factor family. ECF subfamily.</text>
</comment>
<reference evidence="7" key="1">
    <citation type="journal article" date="2021" name="PeerJ">
        <title>Extensive microbial diversity within the chicken gut microbiome revealed by metagenomics and culture.</title>
        <authorList>
            <person name="Gilroy R."/>
            <person name="Ravi A."/>
            <person name="Getino M."/>
            <person name="Pursley I."/>
            <person name="Horton D.L."/>
            <person name="Alikhan N.F."/>
            <person name="Baker D."/>
            <person name="Gharbi K."/>
            <person name="Hall N."/>
            <person name="Watson M."/>
            <person name="Adriaenssens E.M."/>
            <person name="Foster-Nyarko E."/>
            <person name="Jarju S."/>
            <person name="Secka A."/>
            <person name="Antonio M."/>
            <person name="Oren A."/>
            <person name="Chaudhuri R.R."/>
            <person name="La Ragione R."/>
            <person name="Hildebrand F."/>
            <person name="Pallen M.J."/>
        </authorList>
    </citation>
    <scope>NUCLEOTIDE SEQUENCE</scope>
    <source>
        <strain evidence="7">1719</strain>
    </source>
</reference>
<dbReference type="Pfam" id="PF04542">
    <property type="entry name" value="Sigma70_r2"/>
    <property type="match status" value="1"/>
</dbReference>
<dbReference type="GO" id="GO:0016987">
    <property type="term" value="F:sigma factor activity"/>
    <property type="evidence" value="ECO:0007669"/>
    <property type="project" value="UniProtKB-KW"/>
</dbReference>
<dbReference type="SUPFAM" id="SSF88946">
    <property type="entry name" value="Sigma2 domain of RNA polymerase sigma factors"/>
    <property type="match status" value="1"/>
</dbReference>
<dbReference type="CDD" id="cd06171">
    <property type="entry name" value="Sigma70_r4"/>
    <property type="match status" value="1"/>
</dbReference>
<dbReference type="PANTHER" id="PTHR43133">
    <property type="entry name" value="RNA POLYMERASE ECF-TYPE SIGMA FACTO"/>
    <property type="match status" value="1"/>
</dbReference>
<proteinExistence type="inferred from homology"/>
<keyword evidence="2" id="KW-0805">Transcription regulation</keyword>
<evidence type="ECO:0000256" key="2">
    <source>
        <dbReference type="ARBA" id="ARBA00023015"/>
    </source>
</evidence>
<evidence type="ECO:0000259" key="6">
    <source>
        <dbReference type="Pfam" id="PF08281"/>
    </source>
</evidence>
<feature type="non-terminal residue" evidence="7">
    <location>
        <position position="1"/>
    </location>
</feature>
<dbReference type="InterPro" id="IPR013324">
    <property type="entry name" value="RNA_pol_sigma_r3/r4-like"/>
</dbReference>
<dbReference type="InterPro" id="IPR013325">
    <property type="entry name" value="RNA_pol_sigma_r2"/>
</dbReference>
<dbReference type="Gene3D" id="1.10.1740.10">
    <property type="match status" value="1"/>
</dbReference>
<evidence type="ECO:0000256" key="1">
    <source>
        <dbReference type="ARBA" id="ARBA00010641"/>
    </source>
</evidence>
<keyword evidence="4" id="KW-0804">Transcription</keyword>
<dbReference type="InterPro" id="IPR007627">
    <property type="entry name" value="RNA_pol_sigma70_r2"/>
</dbReference>
<dbReference type="GO" id="GO:0003677">
    <property type="term" value="F:DNA binding"/>
    <property type="evidence" value="ECO:0007669"/>
    <property type="project" value="InterPro"/>
</dbReference>
<reference evidence="7" key="2">
    <citation type="submission" date="2021-04" db="EMBL/GenBank/DDBJ databases">
        <authorList>
            <person name="Gilroy R."/>
        </authorList>
    </citation>
    <scope>NUCLEOTIDE SEQUENCE</scope>
    <source>
        <strain evidence="7">1719</strain>
    </source>
</reference>
<feature type="domain" description="RNA polymerase sigma factor 70 region 4 type 2" evidence="6">
    <location>
        <begin position="91"/>
        <end position="141"/>
    </location>
</feature>
<evidence type="ECO:0000313" key="8">
    <source>
        <dbReference type="Proteomes" id="UP000824156"/>
    </source>
</evidence>
<dbReference type="SUPFAM" id="SSF88659">
    <property type="entry name" value="Sigma3 and sigma4 domains of RNA polymerase sigma factors"/>
    <property type="match status" value="1"/>
</dbReference>
<accession>A0A9D1W8E2</accession>
<protein>
    <submittedName>
        <fullName evidence="7">RNA polymerase sigma factor</fullName>
    </submittedName>
</protein>
<organism evidence="7 8">
    <name type="scientific">Candidatus Sphingobacterium stercoripullorum</name>
    <dbReference type="NCBI Taxonomy" id="2838759"/>
    <lineage>
        <taxon>Bacteria</taxon>
        <taxon>Pseudomonadati</taxon>
        <taxon>Bacteroidota</taxon>
        <taxon>Sphingobacteriia</taxon>
        <taxon>Sphingobacteriales</taxon>
        <taxon>Sphingobacteriaceae</taxon>
        <taxon>Sphingobacterium</taxon>
    </lineage>
</organism>
<evidence type="ECO:0000256" key="3">
    <source>
        <dbReference type="ARBA" id="ARBA00023082"/>
    </source>
</evidence>
<evidence type="ECO:0000256" key="4">
    <source>
        <dbReference type="ARBA" id="ARBA00023163"/>
    </source>
</evidence>
<dbReference type="NCBIfam" id="TIGR02937">
    <property type="entry name" value="sigma70-ECF"/>
    <property type="match status" value="1"/>
</dbReference>
<feature type="domain" description="RNA polymerase sigma-70 region 2" evidence="5">
    <location>
        <begin position="3"/>
        <end position="57"/>
    </location>
</feature>
<dbReference type="GO" id="GO:0006352">
    <property type="term" value="P:DNA-templated transcription initiation"/>
    <property type="evidence" value="ECO:0007669"/>
    <property type="project" value="InterPro"/>
</dbReference>
<dbReference type="InterPro" id="IPR013249">
    <property type="entry name" value="RNA_pol_sigma70_r4_t2"/>
</dbReference>